<comment type="caution">
    <text evidence="2">The sequence shown here is derived from an EMBL/GenBank/DDBJ whole genome shotgun (WGS) entry which is preliminary data.</text>
</comment>
<gene>
    <name evidence="2" type="ORF">F5972_27540</name>
</gene>
<evidence type="ECO:0000313" key="3">
    <source>
        <dbReference type="Proteomes" id="UP000327011"/>
    </source>
</evidence>
<reference evidence="2 3" key="1">
    <citation type="submission" date="2019-09" db="EMBL/GenBank/DDBJ databases">
        <title>Screening of Novel Bioactive Compounds from Soil-Associated.</title>
        <authorList>
            <person name="Gong X."/>
        </authorList>
    </citation>
    <scope>NUCLEOTIDE SEQUENCE [LARGE SCALE GENOMIC DNA]</scope>
    <source>
        <strain evidence="2 3">Gxj-6</strain>
    </source>
</reference>
<accession>A0A5J5JXP1</accession>
<evidence type="ECO:0000313" key="2">
    <source>
        <dbReference type="EMBL" id="KAA9375506.1"/>
    </source>
</evidence>
<keyword evidence="3" id="KW-1185">Reference proteome</keyword>
<organism evidence="2 3">
    <name type="scientific">Microbispora cellulosiformans</name>
    <dbReference type="NCBI Taxonomy" id="2614688"/>
    <lineage>
        <taxon>Bacteria</taxon>
        <taxon>Bacillati</taxon>
        <taxon>Actinomycetota</taxon>
        <taxon>Actinomycetes</taxon>
        <taxon>Streptosporangiales</taxon>
        <taxon>Streptosporangiaceae</taxon>
        <taxon>Microbispora</taxon>
    </lineage>
</organism>
<feature type="compositionally biased region" description="Basic and acidic residues" evidence="1">
    <location>
        <begin position="356"/>
        <end position="365"/>
    </location>
</feature>
<evidence type="ECO:0000256" key="1">
    <source>
        <dbReference type="SAM" id="MobiDB-lite"/>
    </source>
</evidence>
<feature type="region of interest" description="Disordered" evidence="1">
    <location>
        <begin position="339"/>
        <end position="370"/>
    </location>
</feature>
<dbReference type="RefSeq" id="WP_150937356.1">
    <property type="nucleotide sequence ID" value="NZ_VYTZ01000011.1"/>
</dbReference>
<dbReference type="AlphaFoldDB" id="A0A5J5JXP1"/>
<protein>
    <submittedName>
        <fullName evidence="2">Uncharacterized protein</fullName>
    </submittedName>
</protein>
<dbReference type="EMBL" id="VYTZ01000011">
    <property type="protein sequence ID" value="KAA9375506.1"/>
    <property type="molecule type" value="Genomic_DNA"/>
</dbReference>
<proteinExistence type="predicted"/>
<feature type="compositionally biased region" description="Basic and acidic residues" evidence="1">
    <location>
        <begin position="106"/>
        <end position="148"/>
    </location>
</feature>
<dbReference type="Proteomes" id="UP000327011">
    <property type="component" value="Unassembled WGS sequence"/>
</dbReference>
<feature type="region of interest" description="Disordered" evidence="1">
    <location>
        <begin position="106"/>
        <end position="165"/>
    </location>
</feature>
<name>A0A5J5JXP1_9ACTN</name>
<sequence length="416" mass="44506">MGLSEWLLARAADSPRPMVVSVPHGTRVRLLAEAAILERGWRGAQSPVHAGMLVVCGTPDHSLTEAVDRVWGQVPGPRVRVDLPHDASEERVAEALDRGIAHLADGRAQRAEASERTEARGPAQEHHDHGDGHHGDGGQDDGGHEHHMGAPGGLAMAERGPDRDGLTLDRLHVPLGPVLPYWPAGLVVDTVTQGDVIQEASVRFLGGAGWERFWDEPWLAALDGRRVTRGEAARRRAASHLDGLGRLLAVAGWEWAAVEATRLRDRALRGEPGGTLAPAYARFARRVEGSRVLRWMLRGVGPVDIPDLPWAAGDVWARLRRRLGETRAALGEMDDDRALIGDGGPCGPADGELDDDRALGGDEGPRGPVAGRRSRALIEVLPALLTGCELAAARLVVASLDPDTDQLRSAGEVVHA</sequence>